<evidence type="ECO:0000256" key="1">
    <source>
        <dbReference type="SAM" id="Phobius"/>
    </source>
</evidence>
<protein>
    <submittedName>
        <fullName evidence="2">Uncharacterized protein</fullName>
    </submittedName>
</protein>
<organism evidence="2 3">
    <name type="scientific">Hyaloscypha bicolor E</name>
    <dbReference type="NCBI Taxonomy" id="1095630"/>
    <lineage>
        <taxon>Eukaryota</taxon>
        <taxon>Fungi</taxon>
        <taxon>Dikarya</taxon>
        <taxon>Ascomycota</taxon>
        <taxon>Pezizomycotina</taxon>
        <taxon>Leotiomycetes</taxon>
        <taxon>Helotiales</taxon>
        <taxon>Hyaloscyphaceae</taxon>
        <taxon>Hyaloscypha</taxon>
        <taxon>Hyaloscypha bicolor</taxon>
    </lineage>
</organism>
<dbReference type="EMBL" id="KZ613777">
    <property type="protein sequence ID" value="PMD63937.1"/>
    <property type="molecule type" value="Genomic_DNA"/>
</dbReference>
<dbReference type="AlphaFoldDB" id="A0A2J6TLQ5"/>
<proteinExistence type="predicted"/>
<dbReference type="Proteomes" id="UP000235371">
    <property type="component" value="Unassembled WGS sequence"/>
</dbReference>
<dbReference type="GeneID" id="36579936"/>
<keyword evidence="1" id="KW-1133">Transmembrane helix</keyword>
<gene>
    <name evidence="2" type="ORF">K444DRAFT_316621</name>
</gene>
<feature type="transmembrane region" description="Helical" evidence="1">
    <location>
        <begin position="58"/>
        <end position="76"/>
    </location>
</feature>
<evidence type="ECO:0000313" key="3">
    <source>
        <dbReference type="Proteomes" id="UP000235371"/>
    </source>
</evidence>
<feature type="transmembrane region" description="Helical" evidence="1">
    <location>
        <begin position="20"/>
        <end position="38"/>
    </location>
</feature>
<evidence type="ECO:0000313" key="2">
    <source>
        <dbReference type="EMBL" id="PMD63937.1"/>
    </source>
</evidence>
<accession>A0A2J6TLQ5</accession>
<dbReference type="InParanoid" id="A0A2J6TLQ5"/>
<keyword evidence="1" id="KW-0472">Membrane</keyword>
<keyword evidence="3" id="KW-1185">Reference proteome</keyword>
<name>A0A2J6TLQ5_9HELO</name>
<keyword evidence="1" id="KW-0812">Transmembrane</keyword>
<sequence length="111" mass="12720">MDRTSCIRSRNAIYTWGRTLAYRAPYPCMIPLICSLRIRRFCDRLVGMGNSSGVSPFAHLLLSVCLFSCWFGGGSVGKRFETMELEVRWFTLTNLVSFKCSSFDSLRWARS</sequence>
<reference evidence="2 3" key="1">
    <citation type="submission" date="2016-04" db="EMBL/GenBank/DDBJ databases">
        <title>A degradative enzymes factory behind the ericoid mycorrhizal symbiosis.</title>
        <authorList>
            <consortium name="DOE Joint Genome Institute"/>
            <person name="Martino E."/>
            <person name="Morin E."/>
            <person name="Grelet G."/>
            <person name="Kuo A."/>
            <person name="Kohler A."/>
            <person name="Daghino S."/>
            <person name="Barry K."/>
            <person name="Choi C."/>
            <person name="Cichocki N."/>
            <person name="Clum A."/>
            <person name="Copeland A."/>
            <person name="Hainaut M."/>
            <person name="Haridas S."/>
            <person name="Labutti K."/>
            <person name="Lindquist E."/>
            <person name="Lipzen A."/>
            <person name="Khouja H.-R."/>
            <person name="Murat C."/>
            <person name="Ohm R."/>
            <person name="Olson A."/>
            <person name="Spatafora J."/>
            <person name="Veneault-Fourrey C."/>
            <person name="Henrissat B."/>
            <person name="Grigoriev I."/>
            <person name="Martin F."/>
            <person name="Perotto S."/>
        </authorList>
    </citation>
    <scope>NUCLEOTIDE SEQUENCE [LARGE SCALE GENOMIC DNA]</scope>
    <source>
        <strain evidence="2 3">E</strain>
    </source>
</reference>
<dbReference type="RefSeq" id="XP_024740841.1">
    <property type="nucleotide sequence ID" value="XM_024871854.1"/>
</dbReference>